<protein>
    <submittedName>
        <fullName evidence="1">Uncharacterized protein</fullName>
    </submittedName>
</protein>
<proteinExistence type="predicted"/>
<dbReference type="EMBL" id="QGKX02001621">
    <property type="protein sequence ID" value="KAF3503026.1"/>
    <property type="molecule type" value="Genomic_DNA"/>
</dbReference>
<gene>
    <name evidence="1" type="ORF">F2Q69_00043041</name>
</gene>
<name>A0A8S9NKJ3_BRACR</name>
<evidence type="ECO:0000313" key="1">
    <source>
        <dbReference type="EMBL" id="KAF3503026.1"/>
    </source>
</evidence>
<organism evidence="1 2">
    <name type="scientific">Brassica cretica</name>
    <name type="common">Mustard</name>
    <dbReference type="NCBI Taxonomy" id="69181"/>
    <lineage>
        <taxon>Eukaryota</taxon>
        <taxon>Viridiplantae</taxon>
        <taxon>Streptophyta</taxon>
        <taxon>Embryophyta</taxon>
        <taxon>Tracheophyta</taxon>
        <taxon>Spermatophyta</taxon>
        <taxon>Magnoliopsida</taxon>
        <taxon>eudicotyledons</taxon>
        <taxon>Gunneridae</taxon>
        <taxon>Pentapetalae</taxon>
        <taxon>rosids</taxon>
        <taxon>malvids</taxon>
        <taxon>Brassicales</taxon>
        <taxon>Brassicaceae</taxon>
        <taxon>Brassiceae</taxon>
        <taxon>Brassica</taxon>
    </lineage>
</organism>
<sequence>MPSSTRINKEQTLLFLNHVLLERTIHKGKRNASIDNNTCPSSETCLPLSTETTLLSTAPTHPTSIDIPLWTSIDTEPRDMVATLVLIQDATGNLHDKEDLSEETSFGISYRDVDIMPLRCQDPARLGLGQDLVREVLSAYMTCLGMNRATSKGRLEIDLHSFKGAFVDNIGRASGVDQHSRYVDVLDRQLDDKEIVVGFGLIGRCPVLERNDIVSCWSGHPVSFII</sequence>
<comment type="caution">
    <text evidence="1">The sequence shown here is derived from an EMBL/GenBank/DDBJ whole genome shotgun (WGS) entry which is preliminary data.</text>
</comment>
<reference evidence="1" key="1">
    <citation type="submission" date="2019-12" db="EMBL/GenBank/DDBJ databases">
        <title>Genome sequencing and annotation of Brassica cretica.</title>
        <authorList>
            <person name="Studholme D.J."/>
            <person name="Sarris P."/>
        </authorList>
    </citation>
    <scope>NUCLEOTIDE SEQUENCE</scope>
    <source>
        <strain evidence="1">PFS-109/04</strain>
        <tissue evidence="1">Leaf</tissue>
    </source>
</reference>
<dbReference type="Proteomes" id="UP000712600">
    <property type="component" value="Unassembled WGS sequence"/>
</dbReference>
<accession>A0A8S9NKJ3</accession>
<dbReference type="AlphaFoldDB" id="A0A8S9NKJ3"/>
<evidence type="ECO:0000313" key="2">
    <source>
        <dbReference type="Proteomes" id="UP000712600"/>
    </source>
</evidence>